<accession>A0A7Y0L376</accession>
<dbReference type="PANTHER" id="PTHR33498">
    <property type="entry name" value="TRANSPOSASE FOR INSERTION SEQUENCE ELEMENT IS1557"/>
    <property type="match status" value="1"/>
</dbReference>
<name>A0A7Y0L376_9FIRM</name>
<comment type="caution">
    <text evidence="2">The sequence shown here is derived from an EMBL/GenBank/DDBJ whole genome shotgun (WGS) entry which is preliminary data.</text>
</comment>
<dbReference type="InterPro" id="IPR029261">
    <property type="entry name" value="Transposase_Znf"/>
</dbReference>
<feature type="domain" description="Transposase IS204/IS1001/IS1096/IS1165 zinc-finger" evidence="1">
    <location>
        <begin position="35"/>
        <end position="78"/>
    </location>
</feature>
<gene>
    <name evidence="2" type="ORF">HIJ39_08935</name>
</gene>
<dbReference type="EMBL" id="JABBVZ010000024">
    <property type="protein sequence ID" value="NMP22476.1"/>
    <property type="molecule type" value="Genomic_DNA"/>
</dbReference>
<evidence type="ECO:0000313" key="2">
    <source>
        <dbReference type="EMBL" id="NMP22476.1"/>
    </source>
</evidence>
<dbReference type="Pfam" id="PF14690">
    <property type="entry name" value="Zn_ribbon_ISL3"/>
    <property type="match status" value="1"/>
</dbReference>
<feature type="non-terminal residue" evidence="2">
    <location>
        <position position="179"/>
    </location>
</feature>
<dbReference type="PANTHER" id="PTHR33498:SF1">
    <property type="entry name" value="TRANSPOSASE FOR INSERTION SEQUENCE ELEMENT IS1557"/>
    <property type="match status" value="1"/>
</dbReference>
<keyword evidence="3" id="KW-1185">Reference proteome</keyword>
<evidence type="ECO:0000313" key="3">
    <source>
        <dbReference type="Proteomes" id="UP000533476"/>
    </source>
</evidence>
<proteinExistence type="predicted"/>
<evidence type="ECO:0000259" key="1">
    <source>
        <dbReference type="Pfam" id="PF14690"/>
    </source>
</evidence>
<dbReference type="AlphaFoldDB" id="A0A7Y0L376"/>
<dbReference type="Proteomes" id="UP000533476">
    <property type="component" value="Unassembled WGS sequence"/>
</dbReference>
<dbReference type="InterPro" id="IPR047951">
    <property type="entry name" value="Transpos_ISL3"/>
</dbReference>
<protein>
    <submittedName>
        <fullName evidence="2">Transposase</fullName>
    </submittedName>
</protein>
<organism evidence="2 3">
    <name type="scientific">Sulfobacillus harzensis</name>
    <dbReference type="NCBI Taxonomy" id="2729629"/>
    <lineage>
        <taxon>Bacteria</taxon>
        <taxon>Bacillati</taxon>
        <taxon>Bacillota</taxon>
        <taxon>Clostridia</taxon>
        <taxon>Eubacteriales</taxon>
        <taxon>Clostridiales Family XVII. Incertae Sedis</taxon>
        <taxon>Sulfobacillus</taxon>
    </lineage>
</organism>
<reference evidence="2 3" key="1">
    <citation type="submission" date="2020-04" db="EMBL/GenBank/DDBJ databases">
        <authorList>
            <person name="Zhang R."/>
            <person name="Schippers A."/>
        </authorList>
    </citation>
    <scope>NUCLEOTIDE SEQUENCE [LARGE SCALE GENOMIC DNA]</scope>
    <source>
        <strain evidence="2 3">DSM 109850</strain>
    </source>
</reference>
<sequence length="179" mass="19671">MSLFSVPEYPGMRVTLVRGTDQPVQVVVESVAHRAPCPACGQWSAQIHSQYTRHLQELPVGSLTVAVELWVHRFVCPTPTCSQHIFCERVPWAPPHQRRTTMCTARLLAWAWDMTAVATCRVAAAEGIAVSRSTINRLLVRTAAVAGGGDDPPTALTIIGVDDWAWKKGQRYGTLIVDL</sequence>
<dbReference type="RefSeq" id="WP_169098830.1">
    <property type="nucleotide sequence ID" value="NZ_JABBVZ010000024.1"/>
</dbReference>